<dbReference type="RefSeq" id="XP_016446023.1">
    <property type="nucleotide sequence ID" value="XM_016590537.1"/>
</dbReference>
<dbReference type="InterPro" id="IPR021109">
    <property type="entry name" value="Peptidase_aspartic_dom_sf"/>
</dbReference>
<evidence type="ECO:0008006" key="2">
    <source>
        <dbReference type="Google" id="ProtNLM"/>
    </source>
</evidence>
<organism evidence="1">
    <name type="scientific">Nicotiana tabacum</name>
    <name type="common">Common tobacco</name>
    <dbReference type="NCBI Taxonomy" id="4097"/>
    <lineage>
        <taxon>Eukaryota</taxon>
        <taxon>Viridiplantae</taxon>
        <taxon>Streptophyta</taxon>
        <taxon>Embryophyta</taxon>
        <taxon>Tracheophyta</taxon>
        <taxon>Spermatophyta</taxon>
        <taxon>Magnoliopsida</taxon>
        <taxon>eudicotyledons</taxon>
        <taxon>Gunneridae</taxon>
        <taxon>Pentapetalae</taxon>
        <taxon>asterids</taxon>
        <taxon>lamiids</taxon>
        <taxon>Solanales</taxon>
        <taxon>Solanaceae</taxon>
        <taxon>Nicotianoideae</taxon>
        <taxon>Nicotianeae</taxon>
        <taxon>Nicotiana</taxon>
    </lineage>
</organism>
<dbReference type="PANTHER" id="PTHR33067">
    <property type="entry name" value="RNA-DIRECTED DNA POLYMERASE-RELATED"/>
    <property type="match status" value="1"/>
</dbReference>
<dbReference type="OrthoDB" id="778454at2759"/>
<evidence type="ECO:0000313" key="1">
    <source>
        <dbReference type="RefSeq" id="XP_016446023.1"/>
    </source>
</evidence>
<sequence>MRTDIAKLANQVQAIKLRSGKALEELPPKKYVPKEVFERLVPQPEVEAEKKDDEHMQEIEVRVNLPLIEVLQEVPKYAKYLRDIVANKRRLTVFKTVALTEEFSARVPSKIPPKLKDPGYFTIALAIRKHKVGRALCNLGESINLMPLSIFKKLKLGAPRPTTMTLQLVDQSLAVLEGIIEDVLVRVGKFIFPVEFIILDYMADEEVPIILGRPLLATGGALIDVREHKLKMRVHDKEVAFNVYKALNLPKHYEDLCMILVIEPKVIEPGIDVSVDDITKRSEPEKLQLVKNVKLCKRKIKKLRDKNLAHCEFEPGQSVLVLKSRLKLFPQKLQT</sequence>
<dbReference type="CDD" id="cd00303">
    <property type="entry name" value="retropepsin_like"/>
    <property type="match status" value="1"/>
</dbReference>
<dbReference type="Gene3D" id="2.40.70.10">
    <property type="entry name" value="Acid Proteases"/>
    <property type="match status" value="1"/>
</dbReference>
<name>A0A1S3Y1C4_TOBAC</name>
<dbReference type="AlphaFoldDB" id="A0A1S3Y1C4"/>
<proteinExistence type="predicted"/>
<reference evidence="1" key="1">
    <citation type="submission" date="2025-08" db="UniProtKB">
        <authorList>
            <consortium name="RefSeq"/>
        </authorList>
    </citation>
    <scope>IDENTIFICATION</scope>
</reference>
<dbReference type="KEGG" id="nta:107771195"/>
<protein>
    <recommendedName>
        <fullName evidence="2">Aspartic peptidase DDI1-type domain-containing protein</fullName>
    </recommendedName>
</protein>
<dbReference type="PaxDb" id="4097-A0A1S3Y1C4"/>
<dbReference type="PANTHER" id="PTHR33067:SF32">
    <property type="entry name" value="ASPARTIC PEPTIDASE DDI1-TYPE DOMAIN-CONTAINING PROTEIN"/>
    <property type="match status" value="1"/>
</dbReference>
<gene>
    <name evidence="1" type="primary">LOC107771195</name>
</gene>
<accession>A0A1S3Y1C4</accession>